<dbReference type="InterPro" id="IPR000620">
    <property type="entry name" value="EamA_dom"/>
</dbReference>
<feature type="domain" description="EamA" evidence="7">
    <location>
        <begin position="21"/>
        <end position="151"/>
    </location>
</feature>
<feature type="transmembrane region" description="Helical" evidence="6">
    <location>
        <begin position="79"/>
        <end position="101"/>
    </location>
</feature>
<feature type="transmembrane region" description="Helical" evidence="6">
    <location>
        <begin position="12"/>
        <end position="30"/>
    </location>
</feature>
<keyword evidence="9" id="KW-1185">Reference proteome</keyword>
<sequence>MSAPPTPSVSPASLLTSPWVMMVVPPLLWAGNAVVGRLAMAQMSPYALSFWRWSFALLLLLPFTLRATLAHWSIIRANALHLISLGVLSVGAYNTLLYMALQTSTAVNVTLVGAVMPLVILLLSRILLGEALTVWRIAGLAASFFGVAVVLARGDLSRLTALDLHRGDGLMLLAVLAWSVFSVRMKARPLGLPPMVFLTVQMLTGLWVAVGAYLWDIGTGGGKVPLTLEALSMIAYTAIFASLVAFLAWNRGIVRLGANLSGFYVNLIPVFTAVLAVPVLGEPLQAYHFLGMGLIFAGIGLAAIRGKKAS</sequence>
<dbReference type="SUPFAM" id="SSF103481">
    <property type="entry name" value="Multidrug resistance efflux transporter EmrE"/>
    <property type="match status" value="2"/>
</dbReference>
<dbReference type="GO" id="GO:0016020">
    <property type="term" value="C:membrane"/>
    <property type="evidence" value="ECO:0007669"/>
    <property type="project" value="UniProtKB-SubCell"/>
</dbReference>
<dbReference type="InterPro" id="IPR050638">
    <property type="entry name" value="AA-Vitamin_Transporters"/>
</dbReference>
<dbReference type="InterPro" id="IPR037185">
    <property type="entry name" value="EmrE-like"/>
</dbReference>
<dbReference type="EMBL" id="JACIIX010000015">
    <property type="protein sequence ID" value="MBB6211910.1"/>
    <property type="molecule type" value="Genomic_DNA"/>
</dbReference>
<feature type="transmembrane region" description="Helical" evidence="6">
    <location>
        <begin position="230"/>
        <end position="249"/>
    </location>
</feature>
<evidence type="ECO:0000256" key="4">
    <source>
        <dbReference type="ARBA" id="ARBA00022989"/>
    </source>
</evidence>
<accession>A0A7W9ZIM3</accession>
<evidence type="ECO:0000256" key="6">
    <source>
        <dbReference type="SAM" id="Phobius"/>
    </source>
</evidence>
<feature type="transmembrane region" description="Helical" evidence="6">
    <location>
        <begin position="195"/>
        <end position="215"/>
    </location>
</feature>
<name>A0A7W9ZIM3_NOVIT</name>
<evidence type="ECO:0000256" key="1">
    <source>
        <dbReference type="ARBA" id="ARBA00004141"/>
    </source>
</evidence>
<feature type="transmembrane region" description="Helical" evidence="6">
    <location>
        <begin position="134"/>
        <end position="152"/>
    </location>
</feature>
<feature type="domain" description="EamA" evidence="7">
    <location>
        <begin position="166"/>
        <end position="302"/>
    </location>
</feature>
<keyword evidence="5 6" id="KW-0472">Membrane</keyword>
<evidence type="ECO:0000259" key="7">
    <source>
        <dbReference type="Pfam" id="PF00892"/>
    </source>
</evidence>
<feature type="transmembrane region" description="Helical" evidence="6">
    <location>
        <begin position="164"/>
        <end position="183"/>
    </location>
</feature>
<comment type="subcellular location">
    <subcellularLocation>
        <location evidence="1">Membrane</location>
        <topology evidence="1">Multi-pass membrane protein</topology>
    </subcellularLocation>
</comment>
<feature type="transmembrane region" description="Helical" evidence="6">
    <location>
        <begin position="107"/>
        <end position="127"/>
    </location>
</feature>
<evidence type="ECO:0000256" key="3">
    <source>
        <dbReference type="ARBA" id="ARBA00022692"/>
    </source>
</evidence>
<evidence type="ECO:0000256" key="2">
    <source>
        <dbReference type="ARBA" id="ARBA00007362"/>
    </source>
</evidence>
<keyword evidence="4 6" id="KW-1133">Transmembrane helix</keyword>
<evidence type="ECO:0000313" key="8">
    <source>
        <dbReference type="EMBL" id="MBB6211910.1"/>
    </source>
</evidence>
<keyword evidence="3 6" id="KW-0812">Transmembrane</keyword>
<gene>
    <name evidence="8" type="ORF">FHS48_003356</name>
</gene>
<comment type="similarity">
    <text evidence="2">Belongs to the EamA transporter family.</text>
</comment>
<dbReference type="RefSeq" id="WP_184265102.1">
    <property type="nucleotide sequence ID" value="NZ_JACIIX010000015.1"/>
</dbReference>
<proteinExistence type="inferred from homology"/>
<reference evidence="8 9" key="1">
    <citation type="submission" date="2020-08" db="EMBL/GenBank/DDBJ databases">
        <title>Genomic Encyclopedia of Type Strains, Phase IV (KMG-IV): sequencing the most valuable type-strain genomes for metagenomic binning, comparative biology and taxonomic classification.</title>
        <authorList>
            <person name="Goeker M."/>
        </authorList>
    </citation>
    <scope>NUCLEOTIDE SEQUENCE [LARGE SCALE GENOMIC DNA]</scope>
    <source>
        <strain evidence="8 9">DSM 11590</strain>
    </source>
</reference>
<dbReference type="Pfam" id="PF00892">
    <property type="entry name" value="EamA"/>
    <property type="match status" value="2"/>
</dbReference>
<evidence type="ECO:0000313" key="9">
    <source>
        <dbReference type="Proteomes" id="UP000544872"/>
    </source>
</evidence>
<dbReference type="AlphaFoldDB" id="A0A7W9ZIM3"/>
<protein>
    <submittedName>
        <fullName evidence="8">Drug/metabolite transporter (DMT)-like permease</fullName>
    </submittedName>
</protein>
<comment type="caution">
    <text evidence="8">The sequence shown here is derived from an EMBL/GenBank/DDBJ whole genome shotgun (WGS) entry which is preliminary data.</text>
</comment>
<feature type="transmembrane region" description="Helical" evidence="6">
    <location>
        <begin position="50"/>
        <end position="67"/>
    </location>
</feature>
<evidence type="ECO:0000256" key="5">
    <source>
        <dbReference type="ARBA" id="ARBA00023136"/>
    </source>
</evidence>
<dbReference type="PANTHER" id="PTHR32322:SF2">
    <property type="entry name" value="EAMA DOMAIN-CONTAINING PROTEIN"/>
    <property type="match status" value="1"/>
</dbReference>
<dbReference type="PANTHER" id="PTHR32322">
    <property type="entry name" value="INNER MEMBRANE TRANSPORTER"/>
    <property type="match status" value="1"/>
</dbReference>
<feature type="transmembrane region" description="Helical" evidence="6">
    <location>
        <begin position="261"/>
        <end position="280"/>
    </location>
</feature>
<organism evidence="8 9">
    <name type="scientific">Novispirillum itersonii</name>
    <name type="common">Aquaspirillum itersonii</name>
    <dbReference type="NCBI Taxonomy" id="189"/>
    <lineage>
        <taxon>Bacteria</taxon>
        <taxon>Pseudomonadati</taxon>
        <taxon>Pseudomonadota</taxon>
        <taxon>Alphaproteobacteria</taxon>
        <taxon>Rhodospirillales</taxon>
        <taxon>Novispirillaceae</taxon>
        <taxon>Novispirillum</taxon>
    </lineage>
</organism>
<dbReference type="Proteomes" id="UP000544872">
    <property type="component" value="Unassembled WGS sequence"/>
</dbReference>
<feature type="transmembrane region" description="Helical" evidence="6">
    <location>
        <begin position="286"/>
        <end position="304"/>
    </location>
</feature>